<comment type="caution">
    <text evidence="1">The sequence shown here is derived from an EMBL/GenBank/DDBJ whole genome shotgun (WGS) entry which is preliminary data.</text>
</comment>
<proteinExistence type="predicted"/>
<dbReference type="EMBL" id="QGKV02000297">
    <property type="protein sequence ID" value="KAF3608276.1"/>
    <property type="molecule type" value="Genomic_DNA"/>
</dbReference>
<name>A0ABQ7EXX7_BRACR</name>
<evidence type="ECO:0008006" key="3">
    <source>
        <dbReference type="Google" id="ProtNLM"/>
    </source>
</evidence>
<evidence type="ECO:0000313" key="1">
    <source>
        <dbReference type="EMBL" id="KAF3608276.1"/>
    </source>
</evidence>
<dbReference type="Proteomes" id="UP000266723">
    <property type="component" value="Unassembled WGS sequence"/>
</dbReference>
<sequence>MCVTIGYAFLAIIFLGVWSKWVENVKWVWKGLEVEVIEVKYLLLVYISSGKPNSMSKLVSHDSTFFADNH</sequence>
<protein>
    <recommendedName>
        <fullName evidence="3">Transmembrane protein</fullName>
    </recommendedName>
</protein>
<organism evidence="1 2">
    <name type="scientific">Brassica cretica</name>
    <name type="common">Mustard</name>
    <dbReference type="NCBI Taxonomy" id="69181"/>
    <lineage>
        <taxon>Eukaryota</taxon>
        <taxon>Viridiplantae</taxon>
        <taxon>Streptophyta</taxon>
        <taxon>Embryophyta</taxon>
        <taxon>Tracheophyta</taxon>
        <taxon>Spermatophyta</taxon>
        <taxon>Magnoliopsida</taxon>
        <taxon>eudicotyledons</taxon>
        <taxon>Gunneridae</taxon>
        <taxon>Pentapetalae</taxon>
        <taxon>rosids</taxon>
        <taxon>malvids</taxon>
        <taxon>Brassicales</taxon>
        <taxon>Brassicaceae</taxon>
        <taxon>Brassiceae</taxon>
        <taxon>Brassica</taxon>
    </lineage>
</organism>
<keyword evidence="2" id="KW-1185">Reference proteome</keyword>
<evidence type="ECO:0000313" key="2">
    <source>
        <dbReference type="Proteomes" id="UP000266723"/>
    </source>
</evidence>
<accession>A0ABQ7EXX7</accession>
<gene>
    <name evidence="1" type="ORF">DY000_02048413</name>
</gene>
<reference evidence="1 2" key="1">
    <citation type="journal article" date="2020" name="BMC Genomics">
        <title>Intraspecific diversification of the crop wild relative Brassica cretica Lam. using demographic model selection.</title>
        <authorList>
            <person name="Kioukis A."/>
            <person name="Michalopoulou V.A."/>
            <person name="Briers L."/>
            <person name="Pirintsos S."/>
            <person name="Studholme D.J."/>
            <person name="Pavlidis P."/>
            <person name="Sarris P.F."/>
        </authorList>
    </citation>
    <scope>NUCLEOTIDE SEQUENCE [LARGE SCALE GENOMIC DNA]</scope>
    <source>
        <strain evidence="2">cv. PFS-1207/04</strain>
    </source>
</reference>